<evidence type="ECO:0008006" key="5">
    <source>
        <dbReference type="Google" id="ProtNLM"/>
    </source>
</evidence>
<name>A0A0G4JZV2_9GAMM</name>
<evidence type="ECO:0000313" key="3">
    <source>
        <dbReference type="EMBL" id="CPR19664.1"/>
    </source>
</evidence>
<feature type="compositionally biased region" description="Basic and acidic residues" evidence="1">
    <location>
        <begin position="26"/>
        <end position="49"/>
    </location>
</feature>
<dbReference type="PROSITE" id="PS51257">
    <property type="entry name" value="PROKAR_LIPOPROTEIN"/>
    <property type="match status" value="1"/>
</dbReference>
<evidence type="ECO:0000313" key="4">
    <source>
        <dbReference type="Proteomes" id="UP000044377"/>
    </source>
</evidence>
<accession>A0A0G4JZV2</accession>
<dbReference type="AlphaFoldDB" id="A0A0G4JZV2"/>
<organism evidence="3 4">
    <name type="scientific">Brenneria goodwinii</name>
    <dbReference type="NCBI Taxonomy" id="1109412"/>
    <lineage>
        <taxon>Bacteria</taxon>
        <taxon>Pseudomonadati</taxon>
        <taxon>Pseudomonadota</taxon>
        <taxon>Gammaproteobacteria</taxon>
        <taxon>Enterobacterales</taxon>
        <taxon>Pectobacteriaceae</taxon>
        <taxon>Brenneria</taxon>
    </lineage>
</organism>
<dbReference type="Proteomes" id="UP000044377">
    <property type="component" value="Unassembled WGS sequence"/>
</dbReference>
<dbReference type="RefSeq" id="WP_156186759.1">
    <property type="nucleotide sequence ID" value="NZ_CGIG01000001.1"/>
</dbReference>
<sequence length="49" mass="5839">MKKLVATVCLLSVFLLSGCIVVGKHNNPDRHHKDDKRWHETHRSHDRWH</sequence>
<reference evidence="4" key="1">
    <citation type="submission" date="2015-01" db="EMBL/GenBank/DDBJ databases">
        <authorList>
            <person name="Paterson Steve"/>
        </authorList>
    </citation>
    <scope>NUCLEOTIDE SEQUENCE [LARGE SCALE GENOMIC DNA]</scope>
    <source>
        <strain evidence="4">OBR1</strain>
    </source>
</reference>
<feature type="region of interest" description="Disordered" evidence="1">
    <location>
        <begin position="25"/>
        <end position="49"/>
    </location>
</feature>
<feature type="chain" id="PRO_5005194478" description="Lipoprotein" evidence="2">
    <location>
        <begin position="18"/>
        <end position="49"/>
    </location>
</feature>
<feature type="signal peptide" evidence="2">
    <location>
        <begin position="1"/>
        <end position="17"/>
    </location>
</feature>
<evidence type="ECO:0000256" key="2">
    <source>
        <dbReference type="SAM" id="SignalP"/>
    </source>
</evidence>
<evidence type="ECO:0000256" key="1">
    <source>
        <dbReference type="SAM" id="MobiDB-lite"/>
    </source>
</evidence>
<dbReference type="GeneID" id="70909819"/>
<keyword evidence="4" id="KW-1185">Reference proteome</keyword>
<proteinExistence type="predicted"/>
<keyword evidence="2" id="KW-0732">Signal</keyword>
<gene>
    <name evidence="3" type="ORF">BN1221_03888c</name>
</gene>
<dbReference type="EMBL" id="CGIG01000001">
    <property type="protein sequence ID" value="CPR19664.1"/>
    <property type="molecule type" value="Genomic_DNA"/>
</dbReference>
<protein>
    <recommendedName>
        <fullName evidence="5">Lipoprotein</fullName>
    </recommendedName>
</protein>